<evidence type="ECO:0008006" key="5">
    <source>
        <dbReference type="Google" id="ProtNLM"/>
    </source>
</evidence>
<evidence type="ECO:0000313" key="4">
    <source>
        <dbReference type="Proteomes" id="UP000188181"/>
    </source>
</evidence>
<accession>A0A1R7T686</accession>
<dbReference type="RefSeq" id="WP_146684681.1">
    <property type="nucleotide sequence ID" value="NZ_CP019646.1"/>
</dbReference>
<dbReference type="AlphaFoldDB" id="A0A1R7T686"/>
<evidence type="ECO:0000313" key="3">
    <source>
        <dbReference type="EMBL" id="AQQ72496.1"/>
    </source>
</evidence>
<keyword evidence="4" id="KW-1185">Reference proteome</keyword>
<dbReference type="InterPro" id="IPR008979">
    <property type="entry name" value="Galactose-bd-like_sf"/>
</dbReference>
<evidence type="ECO:0000256" key="1">
    <source>
        <dbReference type="ARBA" id="ARBA00022729"/>
    </source>
</evidence>
<evidence type="ECO:0000256" key="2">
    <source>
        <dbReference type="ARBA" id="ARBA00022801"/>
    </source>
</evidence>
<proteinExistence type="predicted"/>
<keyword evidence="2" id="KW-0378">Hydrolase</keyword>
<dbReference type="Proteomes" id="UP000188181">
    <property type="component" value="Chromosome"/>
</dbReference>
<dbReference type="Gene3D" id="2.60.120.260">
    <property type="entry name" value="Galactose-binding domain-like"/>
    <property type="match status" value="1"/>
</dbReference>
<dbReference type="GO" id="GO:0016787">
    <property type="term" value="F:hydrolase activity"/>
    <property type="evidence" value="ECO:0007669"/>
    <property type="project" value="UniProtKB-KW"/>
</dbReference>
<organism evidence="3 4">
    <name type="scientific">Limihaloglobus sulfuriphilus</name>
    <dbReference type="NCBI Taxonomy" id="1851148"/>
    <lineage>
        <taxon>Bacteria</taxon>
        <taxon>Pseudomonadati</taxon>
        <taxon>Planctomycetota</taxon>
        <taxon>Phycisphaerae</taxon>
        <taxon>Sedimentisphaerales</taxon>
        <taxon>Sedimentisphaeraceae</taxon>
        <taxon>Limihaloglobus</taxon>
    </lineage>
</organism>
<dbReference type="OrthoDB" id="9761519at2"/>
<dbReference type="KEGG" id="pbas:SMSP2_02882"/>
<dbReference type="PANTHER" id="PTHR43817:SF1">
    <property type="entry name" value="HYDROLASE, FAMILY 43, PUTATIVE (AFU_ORTHOLOGUE AFUA_3G01660)-RELATED"/>
    <property type="match status" value="1"/>
</dbReference>
<dbReference type="EMBL" id="CP019646">
    <property type="protein sequence ID" value="AQQ72496.1"/>
    <property type="molecule type" value="Genomic_DNA"/>
</dbReference>
<reference evidence="4" key="1">
    <citation type="submission" date="2017-02" db="EMBL/GenBank/DDBJ databases">
        <title>Comparative genomics and description of representatives of a novel lineage of planctomycetes thriving in anoxic sediments.</title>
        <authorList>
            <person name="Spring S."/>
            <person name="Bunk B."/>
            <person name="Sproer C."/>
        </authorList>
    </citation>
    <scope>NUCLEOTIDE SEQUENCE [LARGE SCALE GENOMIC DNA]</scope>
    <source>
        <strain evidence="4">SM-Chi-D1</strain>
    </source>
</reference>
<name>A0A1R7T686_9BACT</name>
<keyword evidence="1" id="KW-0732">Signal</keyword>
<dbReference type="Pfam" id="PF17132">
    <property type="entry name" value="Glyco_hydro_106"/>
    <property type="match status" value="1"/>
</dbReference>
<sequence precursor="true">MKIRIQAIYLLMSCFIVVVFSGESPAVSLEAGFHQPPQMAKPLVWWDWINGSITKEGIKADLMDMKRVGIGGVQLFDLELYMPEGPIRYGTNQWHEHVQYAIDTAESLGLEFHVMNCPGWSASGGPWITPEKSMKKIVWSEQEVSGPAVFKEKLKNPELTGKSSKYKFYRDVAVFAVPSDKGNEYRLEDWETKIGFSRSSLKRPDKSLYEPDRKAISPENVLNLSENLTEDGVLSCEIPEGRWVIIRFGFTTTGSTNHPAVPEGHGLEVDKFDKQAVEFQFNQALSRIITDARPHLGKTFKGLLFDSFEGGYQNWTQSFPAQFEKINGYDLMPYLPVLTGRVIESQAVSEAVLYDFRRTIDRLLAECYYAVMQRLAHQNKLILYSESQGGPLNPFFCNEYVDVAMNEFWLRNYTKRVPLMKLSASSANLYGRQVVGAEAFTAIPDYAKWQNTPYSLKKAGDCAFTAGINRFIFHTYIHQPYSYLEPGFTMGRYGTHFGRLNSWWKFVPAWIDYLSRSQFLLQQGRTVTDIGFLFHDDILYQNPLSMTKTPEGFDYIAFYPKHLEQMQYSDGEITIPGGASFKILVLPDYPFMTLKALKNIHRLVKSGAVAVGDRPAAPPGLKDYLYARTQFEQLASDLWEGLDEKKETVKSVGKGKMFSRTSLENVVSQLGLTPDVRFTQAKDDTLIYTHRKTDFEDIYFISNQTDELVSFNSQFRVTGKIPELWDPASGRIWDAGIYNFDKVSTHVPLTLAPRGSIFVIFGKPAPEKWVTSVKPDDLMKLNELLLADSGKQLTVHYSDNTTGKFIVDQPSDSIAVSGPWQVRFLDGRGAPPKIVLDSLISWTGHPETGVKYYSGIAEYEAGLDLPENFRKQDEVCLLDLGQVCDIAQISVNGSEPVIVWKEPFRADVTQLLKAGENTVTIQVANRWINRLIGDQDIPIDYTYQVGGSKFTEGRIEVFPDWLRNPEQAAVKHKRNTFATWKHYTADSPLVESGLIGPVELKVYTNIQINHSVQ</sequence>
<dbReference type="SUPFAM" id="SSF49785">
    <property type="entry name" value="Galactose-binding domain-like"/>
    <property type="match status" value="1"/>
</dbReference>
<gene>
    <name evidence="3" type="ORF">SMSP2_02882</name>
</gene>
<dbReference type="NCBIfam" id="NF045579">
    <property type="entry name" value="rhamnoside_JR"/>
    <property type="match status" value="1"/>
</dbReference>
<dbReference type="PANTHER" id="PTHR43817">
    <property type="entry name" value="GLYCOSYL HYDROLASE"/>
    <property type="match status" value="1"/>
</dbReference>
<dbReference type="STRING" id="1851148.SMSP2_02882"/>
<protein>
    <recommendedName>
        <fullName evidence="5">Glycosyl hydrolases family 2, sugar binding domain</fullName>
    </recommendedName>
</protein>